<evidence type="ECO:0000313" key="2">
    <source>
        <dbReference type="Proteomes" id="UP000001930"/>
    </source>
</evidence>
<organism evidence="1 2">
    <name type="scientific">Burkholderia thailandensis (strain ATCC 700388 / DSM 13276 / CCUG 48851 / CIP 106301 / E264)</name>
    <dbReference type="NCBI Taxonomy" id="271848"/>
    <lineage>
        <taxon>Bacteria</taxon>
        <taxon>Pseudomonadati</taxon>
        <taxon>Pseudomonadota</taxon>
        <taxon>Betaproteobacteria</taxon>
        <taxon>Burkholderiales</taxon>
        <taxon>Burkholderiaceae</taxon>
        <taxon>Burkholderia</taxon>
        <taxon>pseudomallei group</taxon>
    </lineage>
</organism>
<dbReference type="EMBL" id="CP000085">
    <property type="protein sequence ID" value="ABC35944.1"/>
    <property type="molecule type" value="Genomic_DNA"/>
</dbReference>
<accession>Q2T6D9</accession>
<evidence type="ECO:0000313" key="1">
    <source>
        <dbReference type="EMBL" id="ABC35944.1"/>
    </source>
</evidence>
<gene>
    <name evidence="1" type="ordered locus">BTH_II1063</name>
</gene>
<proteinExistence type="predicted"/>
<protein>
    <submittedName>
        <fullName evidence="1">Gp21</fullName>
    </submittedName>
</protein>
<dbReference type="KEGG" id="bte:BTH_II1063"/>
<dbReference type="Proteomes" id="UP000001930">
    <property type="component" value="Chromosome II"/>
</dbReference>
<keyword evidence="2" id="KW-1185">Reference proteome</keyword>
<dbReference type="AlphaFoldDB" id="Q2T6D9"/>
<dbReference type="HOGENOM" id="CLU_179822_0_0_4"/>
<sequence length="104" mass="10990">MVMGTGLQIFDGAGRVILDARSRAGRVVGIAWTGGGDGSVAADMSGGEPFWSFMPAHIFYRVSGAEPSPIIAIDRNGLSWRYSGNTSGSNAYTQVPGWIVYGVY</sequence>
<reference evidence="1 2" key="1">
    <citation type="journal article" date="2005" name="BMC Genomics">
        <title>Bacterial genome adaptation to niches: divergence of the potential virulence genes in three Burkholderia species of different survival strategies.</title>
        <authorList>
            <person name="Kim H.S."/>
            <person name="Schell M.A."/>
            <person name="Yu Y."/>
            <person name="Ulrich R.L."/>
            <person name="Sarria S.H."/>
            <person name="Nierman W.C."/>
            <person name="DeShazer D."/>
        </authorList>
    </citation>
    <scope>NUCLEOTIDE SEQUENCE [LARGE SCALE GENOMIC DNA]</scope>
    <source>
        <strain evidence="2">ATCC 700388 / DSM 13276 / CCUG 48851 / CIP 106301 / E264</strain>
    </source>
</reference>
<name>Q2T6D9_BURTA</name>